<protein>
    <recommendedName>
        <fullName evidence="3">LRAT domain-containing protein</fullName>
    </recommendedName>
</protein>
<accession>A0ABU3QWL9</accession>
<gene>
    <name evidence="1" type="ORF">RT723_01175</name>
</gene>
<evidence type="ECO:0000313" key="2">
    <source>
        <dbReference type="Proteomes" id="UP001257914"/>
    </source>
</evidence>
<keyword evidence="2" id="KW-1185">Reference proteome</keyword>
<dbReference type="RefSeq" id="WP_315945555.1">
    <property type="nucleotide sequence ID" value="NZ_JAWCUA010000001.1"/>
</dbReference>
<reference evidence="1 2" key="1">
    <citation type="submission" date="2023-10" db="EMBL/GenBank/DDBJ databases">
        <title>Psychrosphaera aquimaarina strain SW33 isolated from seawater.</title>
        <authorList>
            <person name="Bayburt H."/>
            <person name="Kim J.M."/>
            <person name="Choi B.J."/>
            <person name="Jeon C.O."/>
        </authorList>
    </citation>
    <scope>NUCLEOTIDE SEQUENCE [LARGE SCALE GENOMIC DNA]</scope>
    <source>
        <strain evidence="1 2">KCTC 52743</strain>
    </source>
</reference>
<organism evidence="1 2">
    <name type="scientific">Psychrosphaera aquimarina</name>
    <dbReference type="NCBI Taxonomy" id="2044854"/>
    <lineage>
        <taxon>Bacteria</taxon>
        <taxon>Pseudomonadati</taxon>
        <taxon>Pseudomonadota</taxon>
        <taxon>Gammaproteobacteria</taxon>
        <taxon>Alteromonadales</taxon>
        <taxon>Pseudoalteromonadaceae</taxon>
        <taxon>Psychrosphaera</taxon>
    </lineage>
</organism>
<evidence type="ECO:0008006" key="3">
    <source>
        <dbReference type="Google" id="ProtNLM"/>
    </source>
</evidence>
<dbReference type="Gene3D" id="3.90.1720.10">
    <property type="entry name" value="endopeptidase domain like (from Nostoc punctiforme)"/>
    <property type="match status" value="1"/>
</dbReference>
<proteinExistence type="predicted"/>
<evidence type="ECO:0000313" key="1">
    <source>
        <dbReference type="EMBL" id="MDU0111642.1"/>
    </source>
</evidence>
<comment type="caution">
    <text evidence="1">The sequence shown here is derived from an EMBL/GenBank/DDBJ whole genome shotgun (WGS) entry which is preliminary data.</text>
</comment>
<dbReference type="EMBL" id="JAWCUA010000001">
    <property type="protein sequence ID" value="MDU0111642.1"/>
    <property type="molecule type" value="Genomic_DNA"/>
</dbReference>
<name>A0ABU3QWL9_9GAMM</name>
<sequence length="189" mass="21538">MALPFIALAAVIGASVAHESTKSRYKDLEQLRHIAKENTDDLSVIKTPSDTYSSDTYVQPQPGSIVCCEVYNLFEHTGIWIDQDTIIELSNDGLVKAVSASRFLDERSGKNIFVACNARHQPIVLPGCERRALHSIFTYREYDVLENNCHRFTHYCLSGKDIKVSRFTRLNELLIDNVEQNIYWDKVKV</sequence>
<dbReference type="Proteomes" id="UP001257914">
    <property type="component" value="Unassembled WGS sequence"/>
</dbReference>